<proteinExistence type="predicted"/>
<protein>
    <submittedName>
        <fullName evidence="1">RHS repeat domain-containing protein</fullName>
    </submittedName>
</protein>
<dbReference type="RefSeq" id="WP_229962927.1">
    <property type="nucleotide sequence ID" value="NZ_JAJJWI010000039.1"/>
</dbReference>
<sequence>MFLYFFTGWRYVSYAQNQEEEIVKLPSFSPLSPEAAGLGRYGDVPVGLYTGVPDISIPLHTVNFGELQVPIVLSYHATGIKVEQEASWVGLGWNLQAGGAISMTVVGALDRFLVSPTWERWERLFKYPGVQPTSYVMMGEQGLNMFNECIFGDSASFTSREVLNALKRYGNYEPDIYHVNFLNYSFKFILHPNTQQPIFLGSKNKCKIQHTSDNNWLITGEDGVKYFFNDKVNCEQQFGPGLVPNYFSTWNLTRIEHPTGKYVNFIYKGFGGINQLPPYSHTFSYNYPDADPDKQVMLSGTSMLNAYLSEIETDNERVVFHEGPREDLSGDGSRKLDSLVVYDKISGRIIKKYVFSYEYFVGTEVGGDYIEEYVRFFPLSADYYNTTFPEVVRQKRLKLLSVKEIGLSREGVEDASKNPYLFRYNKEPLPYKTSAAKDHWGFYNGQQNVSDVPDVKDFVTFDPSLADAVPDELFLRNGANRRPSSQYMNAGMLEEIIYPTTGKTKFQFEPHAYANFKYLSVSENPFIDRMVRVSDYNDPSNQPSNVVKEDTFSLKKKTPLTLYVGFNGNGGGTNMPLDYGYMIGAYVILQQKVNGVYIDMSNYQYHFQARVSQESYNLSHNASIKEVFSLLPGEYRLRAHLPDGAGVQDPYGGTYVTGSVKYQELNTESVSPESIGGGLRVNRISNYDYDNKLLSSTYYHYTLKDSTSSGVLMSPLNYLRNKTIKKGVQTVNCYVQLTDYDTWVLTANSSIPLATTANGNYVGYSQVEVVQEGEESNGKEISYFVNKESRVYYHLPPWDNESNGNLIKKEVWNTKNIVRSYEYTYKTLKAEHHLLNVQLEDLYVGGDACCTDNVQRNSISNPYAYNGRGRLYYYPTISTWNVLESKVEKHFSEGSDSLNLLEFYDYNPSNYAISQVVSLDSDGKKSLRVTSYPVDYARGTTFIDNLLASNIITVPVEQVNLLEDKSGHRIVTNGVLTMYKDNGIGLKDEVYILESALPVSLTEFKFSHRLKGQLPIESESDSSFSPDLSYSSRLKFNKYDDRGNIVSLSQTDDMPITYLWGYNKTLPVAEIKNATYEQVKVALGLSSAYIDLGTGGLTDSQQSYLRDKLSWAMITSFIHDPLVGMTSMTDSNGRTTYYKYDSFGRLSVVRDNHNNILKGYEYNYRK</sequence>
<name>A0ABW4WW72_9BACT</name>
<organism evidence="1 2">
    <name type="scientific">Pontibacter silvestris</name>
    <dbReference type="NCBI Taxonomy" id="2305183"/>
    <lineage>
        <taxon>Bacteria</taxon>
        <taxon>Pseudomonadati</taxon>
        <taxon>Bacteroidota</taxon>
        <taxon>Cytophagia</taxon>
        <taxon>Cytophagales</taxon>
        <taxon>Hymenobacteraceae</taxon>
        <taxon>Pontibacter</taxon>
    </lineage>
</organism>
<comment type="caution">
    <text evidence="1">The sequence shown here is derived from an EMBL/GenBank/DDBJ whole genome shotgun (WGS) entry which is preliminary data.</text>
</comment>
<dbReference type="Proteomes" id="UP001597369">
    <property type="component" value="Unassembled WGS sequence"/>
</dbReference>
<evidence type="ECO:0000313" key="2">
    <source>
        <dbReference type="Proteomes" id="UP001597369"/>
    </source>
</evidence>
<keyword evidence="2" id="KW-1185">Reference proteome</keyword>
<reference evidence="2" key="1">
    <citation type="journal article" date="2019" name="Int. J. Syst. Evol. Microbiol.">
        <title>The Global Catalogue of Microorganisms (GCM) 10K type strain sequencing project: providing services to taxonomists for standard genome sequencing and annotation.</title>
        <authorList>
            <consortium name="The Broad Institute Genomics Platform"/>
            <consortium name="The Broad Institute Genome Sequencing Center for Infectious Disease"/>
            <person name="Wu L."/>
            <person name="Ma J."/>
        </authorList>
    </citation>
    <scope>NUCLEOTIDE SEQUENCE [LARGE SCALE GENOMIC DNA]</scope>
    <source>
        <strain evidence="2">JCM 16545</strain>
    </source>
</reference>
<dbReference type="EMBL" id="JBHUHV010000026">
    <property type="protein sequence ID" value="MFD2066963.1"/>
    <property type="molecule type" value="Genomic_DNA"/>
</dbReference>
<gene>
    <name evidence="1" type="ORF">ACFSKU_08715</name>
</gene>
<accession>A0ABW4WW72</accession>
<evidence type="ECO:0000313" key="1">
    <source>
        <dbReference type="EMBL" id="MFD2066963.1"/>
    </source>
</evidence>